<dbReference type="Pfam" id="PF00271">
    <property type="entry name" value="Helicase_C"/>
    <property type="match status" value="1"/>
</dbReference>
<reference evidence="6" key="1">
    <citation type="submission" date="2020-06" db="EMBL/GenBank/DDBJ databases">
        <title>WGS assembly of Ceratodon purpureus strain R40.</title>
        <authorList>
            <person name="Carey S.B."/>
            <person name="Jenkins J."/>
            <person name="Shu S."/>
            <person name="Lovell J.T."/>
            <person name="Sreedasyam A."/>
            <person name="Maumus F."/>
            <person name="Tiley G.P."/>
            <person name="Fernandez-Pozo N."/>
            <person name="Barry K."/>
            <person name="Chen C."/>
            <person name="Wang M."/>
            <person name="Lipzen A."/>
            <person name="Daum C."/>
            <person name="Saski C.A."/>
            <person name="Payton A.C."/>
            <person name="Mcbreen J.C."/>
            <person name="Conrad R.E."/>
            <person name="Kollar L.M."/>
            <person name="Olsson S."/>
            <person name="Huttunen S."/>
            <person name="Landis J.B."/>
            <person name="Wickett N.J."/>
            <person name="Johnson M.G."/>
            <person name="Rensing S.A."/>
            <person name="Grimwood J."/>
            <person name="Schmutz J."/>
            <person name="Mcdaniel S.F."/>
        </authorList>
    </citation>
    <scope>NUCLEOTIDE SEQUENCE</scope>
    <source>
        <strain evidence="6">R40</strain>
    </source>
</reference>
<sequence length="104" mass="11609">MVGASRCINLTTFAQVGVIHYEIPNDPETFVHRSGRTGRAGKEGTAILMYSDRQTRTMRLIERDVGCKFTRIGAPRVEDVLKASSESATAVIKRVHRELAEVFM</sequence>
<evidence type="ECO:0000259" key="5">
    <source>
        <dbReference type="PROSITE" id="PS51194"/>
    </source>
</evidence>
<protein>
    <recommendedName>
        <fullName evidence="5">Helicase C-terminal domain-containing protein</fullName>
    </recommendedName>
</protein>
<evidence type="ECO:0000313" key="6">
    <source>
        <dbReference type="EMBL" id="KAG0575171.1"/>
    </source>
</evidence>
<evidence type="ECO:0000256" key="2">
    <source>
        <dbReference type="ARBA" id="ARBA00022801"/>
    </source>
</evidence>
<evidence type="ECO:0000256" key="1">
    <source>
        <dbReference type="ARBA" id="ARBA00022741"/>
    </source>
</evidence>
<dbReference type="GO" id="GO:0005829">
    <property type="term" value="C:cytosol"/>
    <property type="evidence" value="ECO:0007669"/>
    <property type="project" value="TreeGrafter"/>
</dbReference>
<name>A0A8T0HWW1_CERPU</name>
<organism evidence="6 7">
    <name type="scientific">Ceratodon purpureus</name>
    <name type="common">Fire moss</name>
    <name type="synonym">Dicranum purpureum</name>
    <dbReference type="NCBI Taxonomy" id="3225"/>
    <lineage>
        <taxon>Eukaryota</taxon>
        <taxon>Viridiplantae</taxon>
        <taxon>Streptophyta</taxon>
        <taxon>Embryophyta</taxon>
        <taxon>Bryophyta</taxon>
        <taxon>Bryophytina</taxon>
        <taxon>Bryopsida</taxon>
        <taxon>Dicranidae</taxon>
        <taxon>Pseudoditrichales</taxon>
        <taxon>Ditrichaceae</taxon>
        <taxon>Ceratodon</taxon>
    </lineage>
</organism>
<dbReference type="GO" id="GO:0003724">
    <property type="term" value="F:RNA helicase activity"/>
    <property type="evidence" value="ECO:0007669"/>
    <property type="project" value="TreeGrafter"/>
</dbReference>
<accession>A0A8T0HWW1</accession>
<dbReference type="Proteomes" id="UP000822688">
    <property type="component" value="Chromosome V"/>
</dbReference>
<comment type="caution">
    <text evidence="6">The sequence shown here is derived from an EMBL/GenBank/DDBJ whole genome shotgun (WGS) entry which is preliminary data.</text>
</comment>
<dbReference type="Gene3D" id="3.40.50.300">
    <property type="entry name" value="P-loop containing nucleotide triphosphate hydrolases"/>
    <property type="match status" value="1"/>
</dbReference>
<gene>
    <name evidence="6" type="ORF">KC19_VG324000</name>
</gene>
<proteinExistence type="predicted"/>
<feature type="domain" description="Helicase C-terminal" evidence="5">
    <location>
        <begin position="1"/>
        <end position="85"/>
    </location>
</feature>
<dbReference type="PROSITE" id="PS51194">
    <property type="entry name" value="HELICASE_CTER"/>
    <property type="match status" value="1"/>
</dbReference>
<keyword evidence="7" id="KW-1185">Reference proteome</keyword>
<evidence type="ECO:0000256" key="3">
    <source>
        <dbReference type="ARBA" id="ARBA00022806"/>
    </source>
</evidence>
<dbReference type="InterPro" id="IPR050079">
    <property type="entry name" value="DEAD_box_RNA_helicase"/>
</dbReference>
<keyword evidence="1" id="KW-0547">Nucleotide-binding</keyword>
<evidence type="ECO:0000256" key="4">
    <source>
        <dbReference type="ARBA" id="ARBA00022840"/>
    </source>
</evidence>
<dbReference type="GO" id="GO:0016787">
    <property type="term" value="F:hydrolase activity"/>
    <property type="evidence" value="ECO:0007669"/>
    <property type="project" value="UniProtKB-KW"/>
</dbReference>
<dbReference type="AlphaFoldDB" id="A0A8T0HWW1"/>
<dbReference type="EMBL" id="CM026426">
    <property type="protein sequence ID" value="KAG0575171.1"/>
    <property type="molecule type" value="Genomic_DNA"/>
</dbReference>
<keyword evidence="3" id="KW-0347">Helicase</keyword>
<evidence type="ECO:0000313" key="7">
    <source>
        <dbReference type="Proteomes" id="UP000822688"/>
    </source>
</evidence>
<keyword evidence="4" id="KW-0067">ATP-binding</keyword>
<dbReference type="PANTHER" id="PTHR47959:SF1">
    <property type="entry name" value="ATP-DEPENDENT RNA HELICASE DBPA"/>
    <property type="match status" value="1"/>
</dbReference>
<keyword evidence="2" id="KW-0378">Hydrolase</keyword>
<dbReference type="GO" id="GO:0005524">
    <property type="term" value="F:ATP binding"/>
    <property type="evidence" value="ECO:0007669"/>
    <property type="project" value="UniProtKB-KW"/>
</dbReference>
<dbReference type="InterPro" id="IPR001650">
    <property type="entry name" value="Helicase_C-like"/>
</dbReference>
<dbReference type="PANTHER" id="PTHR47959">
    <property type="entry name" value="ATP-DEPENDENT RNA HELICASE RHLE-RELATED"/>
    <property type="match status" value="1"/>
</dbReference>
<dbReference type="InterPro" id="IPR027417">
    <property type="entry name" value="P-loop_NTPase"/>
</dbReference>
<dbReference type="SUPFAM" id="SSF52540">
    <property type="entry name" value="P-loop containing nucleoside triphosphate hydrolases"/>
    <property type="match status" value="1"/>
</dbReference>